<dbReference type="EMBL" id="RBSH01000298">
    <property type="protein sequence ID" value="RMR95404.1"/>
    <property type="molecule type" value="Genomic_DNA"/>
</dbReference>
<protein>
    <submittedName>
        <fullName evidence="1">Uncharacterized protein</fullName>
    </submittedName>
</protein>
<gene>
    <name evidence="1" type="ORF">ALP74_200489</name>
</gene>
<name>A0AB37QIV8_9PSED</name>
<comment type="caution">
    <text evidence="1">The sequence shown here is derived from an EMBL/GenBank/DDBJ whole genome shotgun (WGS) entry which is preliminary data.</text>
</comment>
<dbReference type="Proteomes" id="UP000272613">
    <property type="component" value="Unassembled WGS sequence"/>
</dbReference>
<evidence type="ECO:0000313" key="1">
    <source>
        <dbReference type="EMBL" id="RMR95404.1"/>
    </source>
</evidence>
<evidence type="ECO:0000313" key="2">
    <source>
        <dbReference type="Proteomes" id="UP000272613"/>
    </source>
</evidence>
<dbReference type="AlphaFoldDB" id="A0AB37QIV8"/>
<sequence>MGLIERLCDVERLLNPEPEFRRAHLLQGAQIEREGSDIPTTLDLHRDSRSLLAIFQRIECGSRCALIEAAAIFVGD</sequence>
<reference evidence="1 2" key="1">
    <citation type="submission" date="2018-08" db="EMBL/GenBank/DDBJ databases">
        <title>Recombination of ecologically and evolutionarily significant loci maintains genetic cohesion in the Pseudomonas syringae species complex.</title>
        <authorList>
            <person name="Dillon M."/>
            <person name="Thakur S."/>
            <person name="Almeida R.N.D."/>
            <person name="Weir B.S."/>
            <person name="Guttman D.S."/>
        </authorList>
    </citation>
    <scope>NUCLEOTIDE SEQUENCE [LARGE SCALE GENOMIC DNA]</scope>
    <source>
        <strain evidence="1 2">ICMP 5019</strain>
    </source>
</reference>
<organism evidence="1 2">
    <name type="scientific">Pseudomonas coronafaciens pv. garcae</name>
    <dbReference type="NCBI Taxonomy" id="251653"/>
    <lineage>
        <taxon>Bacteria</taxon>
        <taxon>Pseudomonadati</taxon>
        <taxon>Pseudomonadota</taxon>
        <taxon>Gammaproteobacteria</taxon>
        <taxon>Pseudomonadales</taxon>
        <taxon>Pseudomonadaceae</taxon>
        <taxon>Pseudomonas</taxon>
        <taxon>Pseudomonas coronafaciens</taxon>
    </lineage>
</organism>
<proteinExistence type="predicted"/>
<accession>A0AB37QIV8</accession>